<dbReference type="GO" id="GO:0008115">
    <property type="term" value="F:sarcosine oxidase activity"/>
    <property type="evidence" value="ECO:0007669"/>
    <property type="project" value="TreeGrafter"/>
</dbReference>
<dbReference type="PANTHER" id="PTHR10961">
    <property type="entry name" value="PEROXISOMAL SARCOSINE OXIDASE"/>
    <property type="match status" value="1"/>
</dbReference>
<keyword evidence="3" id="KW-0285">Flavoprotein</keyword>
<keyword evidence="8" id="KW-1185">Reference proteome</keyword>
<sequence>MPSVLVVGCGVFGLSAARELALKGYYVRAIDVYEPPSPWSAANDFNKIIRAEYTDMIYSKMAVEAMKLWKTDPDLKGLYNECGRVLVTPKEHAGRKKFEEQGIQNLRTLGEGQRVEYLRGSKSLAAKHPQFLNNQLGDEQEFKFNPDAGLGHASNSLKALYRRCRELGVEFTFGAEGYFSGLQEQHGKTYVKTAAGTLYSADQILICCGANTGTAVDLNGQQSATGLYVAHIQLTPEEYAKYKDIPIIFDSDMGYFFPPDPETRIIKVALPGAGASHLVANPHDKDKKLSLPRYKNENPQDTMPKHCYGELKALLNKYCPELAYHEPFNAKACWVGDTGDSHFIIDRVSGHKNTFVATGDSGHGYKFLPNIGKYIVARMEDTLEPEYAESWKWRTGTAFDPLTMDWRVAKEFPDFGDIDWWVEPKMKL</sequence>
<dbReference type="SUPFAM" id="SSF51905">
    <property type="entry name" value="FAD/NAD(P)-binding domain"/>
    <property type="match status" value="1"/>
</dbReference>
<gene>
    <name evidence="7" type="ORF">OGATHE_002248</name>
</gene>
<keyword evidence="5" id="KW-0560">Oxidoreductase</keyword>
<dbReference type="Gene3D" id="3.50.50.60">
    <property type="entry name" value="FAD/NAD(P)-binding domain"/>
    <property type="match status" value="1"/>
</dbReference>
<name>A0A9P8TAN5_9ASCO</name>
<proteinExistence type="inferred from homology"/>
<dbReference type="GO" id="GO:0051698">
    <property type="term" value="F:saccharopine oxidase activity"/>
    <property type="evidence" value="ECO:0007669"/>
    <property type="project" value="TreeGrafter"/>
</dbReference>
<evidence type="ECO:0000313" key="8">
    <source>
        <dbReference type="Proteomes" id="UP000788993"/>
    </source>
</evidence>
<comment type="similarity">
    <text evidence="2">Belongs to the MSOX/MTOX family.</text>
</comment>
<feature type="domain" description="FAD dependent oxidoreductase" evidence="6">
    <location>
        <begin position="4"/>
        <end position="377"/>
    </location>
</feature>
<dbReference type="InterPro" id="IPR045170">
    <property type="entry name" value="MTOX"/>
</dbReference>
<organism evidence="7 8">
    <name type="scientific">Ogataea polymorpha</name>
    <dbReference type="NCBI Taxonomy" id="460523"/>
    <lineage>
        <taxon>Eukaryota</taxon>
        <taxon>Fungi</taxon>
        <taxon>Dikarya</taxon>
        <taxon>Ascomycota</taxon>
        <taxon>Saccharomycotina</taxon>
        <taxon>Pichiomycetes</taxon>
        <taxon>Pichiales</taxon>
        <taxon>Pichiaceae</taxon>
        <taxon>Ogataea</taxon>
    </lineage>
</organism>
<dbReference type="InterPro" id="IPR006076">
    <property type="entry name" value="FAD-dep_OxRdtase"/>
</dbReference>
<reference evidence="7" key="2">
    <citation type="submission" date="2021-01" db="EMBL/GenBank/DDBJ databases">
        <authorList>
            <person name="Schikora-Tamarit M.A."/>
        </authorList>
    </citation>
    <scope>NUCLEOTIDE SEQUENCE</scope>
    <source>
        <strain evidence="7">NCAIM Y.01608</strain>
    </source>
</reference>
<evidence type="ECO:0000259" key="6">
    <source>
        <dbReference type="Pfam" id="PF01266"/>
    </source>
</evidence>
<evidence type="ECO:0000256" key="3">
    <source>
        <dbReference type="ARBA" id="ARBA00022630"/>
    </source>
</evidence>
<dbReference type="PANTHER" id="PTHR10961:SF26">
    <property type="entry name" value="L-SACCHAROPINE OXIDASE"/>
    <property type="match status" value="1"/>
</dbReference>
<dbReference type="Gene3D" id="3.30.9.10">
    <property type="entry name" value="D-Amino Acid Oxidase, subunit A, domain 2"/>
    <property type="match status" value="1"/>
</dbReference>
<comment type="cofactor">
    <cofactor evidence="1">
        <name>FAD</name>
        <dbReference type="ChEBI" id="CHEBI:57692"/>
    </cofactor>
</comment>
<evidence type="ECO:0000313" key="7">
    <source>
        <dbReference type="EMBL" id="KAH3672603.1"/>
    </source>
</evidence>
<evidence type="ECO:0000256" key="2">
    <source>
        <dbReference type="ARBA" id="ARBA00010989"/>
    </source>
</evidence>
<dbReference type="AlphaFoldDB" id="A0A9P8TAN5"/>
<keyword evidence="4" id="KW-0274">FAD</keyword>
<reference evidence="7" key="1">
    <citation type="journal article" date="2021" name="Open Biol.">
        <title>Shared evolutionary footprints suggest mitochondrial oxidative damage underlies multiple complex I losses in fungi.</title>
        <authorList>
            <person name="Schikora-Tamarit M.A."/>
            <person name="Marcet-Houben M."/>
            <person name="Nosek J."/>
            <person name="Gabaldon T."/>
        </authorList>
    </citation>
    <scope>NUCLEOTIDE SEQUENCE</scope>
    <source>
        <strain evidence="7">NCAIM Y.01608</strain>
    </source>
</reference>
<dbReference type="Proteomes" id="UP000788993">
    <property type="component" value="Unassembled WGS sequence"/>
</dbReference>
<dbReference type="Pfam" id="PF01266">
    <property type="entry name" value="DAO"/>
    <property type="match status" value="1"/>
</dbReference>
<evidence type="ECO:0000256" key="1">
    <source>
        <dbReference type="ARBA" id="ARBA00001974"/>
    </source>
</evidence>
<dbReference type="GO" id="GO:0050660">
    <property type="term" value="F:flavin adenine dinucleotide binding"/>
    <property type="evidence" value="ECO:0007669"/>
    <property type="project" value="InterPro"/>
</dbReference>
<evidence type="ECO:0000256" key="5">
    <source>
        <dbReference type="ARBA" id="ARBA00023002"/>
    </source>
</evidence>
<evidence type="ECO:0000256" key="4">
    <source>
        <dbReference type="ARBA" id="ARBA00022827"/>
    </source>
</evidence>
<dbReference type="EMBL" id="JAEUBD010000753">
    <property type="protein sequence ID" value="KAH3672603.1"/>
    <property type="molecule type" value="Genomic_DNA"/>
</dbReference>
<dbReference type="InterPro" id="IPR036188">
    <property type="entry name" value="FAD/NAD-bd_sf"/>
</dbReference>
<comment type="caution">
    <text evidence="7">The sequence shown here is derived from an EMBL/GenBank/DDBJ whole genome shotgun (WGS) entry which is preliminary data.</text>
</comment>
<protein>
    <recommendedName>
        <fullName evidence="6">FAD dependent oxidoreductase domain-containing protein</fullName>
    </recommendedName>
</protein>
<accession>A0A9P8TAN5</accession>